<dbReference type="GO" id="GO:0004519">
    <property type="term" value="F:endonuclease activity"/>
    <property type="evidence" value="ECO:0007669"/>
    <property type="project" value="UniProtKB-KW"/>
</dbReference>
<comment type="caution">
    <text evidence="10">The sequence shown here is derived from an EMBL/GenBank/DDBJ whole genome shotgun (WGS) entry which is preliminary data.</text>
</comment>
<keyword evidence="1" id="KW-0808">Transferase</keyword>
<keyword evidence="6" id="KW-0695">RNA-directed DNA polymerase</keyword>
<evidence type="ECO:0008006" key="12">
    <source>
        <dbReference type="Google" id="ProtNLM"/>
    </source>
</evidence>
<dbReference type="Pfam" id="PF00665">
    <property type="entry name" value="rve"/>
    <property type="match status" value="1"/>
</dbReference>
<evidence type="ECO:0000259" key="9">
    <source>
        <dbReference type="PROSITE" id="PS50994"/>
    </source>
</evidence>
<evidence type="ECO:0000256" key="6">
    <source>
        <dbReference type="ARBA" id="ARBA00022918"/>
    </source>
</evidence>
<dbReference type="PROSITE" id="PS50994">
    <property type="entry name" value="INTEGRASE"/>
    <property type="match status" value="1"/>
</dbReference>
<evidence type="ECO:0000256" key="4">
    <source>
        <dbReference type="ARBA" id="ARBA00022759"/>
    </source>
</evidence>
<evidence type="ECO:0000256" key="7">
    <source>
        <dbReference type="SAM" id="MobiDB-lite"/>
    </source>
</evidence>
<dbReference type="Gene3D" id="3.10.10.10">
    <property type="entry name" value="HIV Type 1 Reverse Transcriptase, subunit A, domain 1"/>
    <property type="match status" value="1"/>
</dbReference>
<feature type="domain" description="Integrase catalytic" evidence="9">
    <location>
        <begin position="948"/>
        <end position="1097"/>
    </location>
</feature>
<keyword evidence="11" id="KW-1185">Reference proteome</keyword>
<feature type="compositionally biased region" description="Polar residues" evidence="7">
    <location>
        <begin position="174"/>
        <end position="185"/>
    </location>
</feature>
<dbReference type="Gene3D" id="3.10.20.370">
    <property type="match status" value="1"/>
</dbReference>
<dbReference type="GO" id="GO:0016787">
    <property type="term" value="F:hydrolase activity"/>
    <property type="evidence" value="ECO:0007669"/>
    <property type="project" value="UniProtKB-KW"/>
</dbReference>
<feature type="region of interest" description="Disordered" evidence="7">
    <location>
        <begin position="134"/>
        <end position="185"/>
    </location>
</feature>
<dbReference type="GO" id="GO:0003964">
    <property type="term" value="F:RNA-directed DNA polymerase activity"/>
    <property type="evidence" value="ECO:0007669"/>
    <property type="project" value="UniProtKB-KW"/>
</dbReference>
<accession>A0A2G8LB01</accession>
<dbReference type="PANTHER" id="PTHR37984:SF10">
    <property type="entry name" value="RIBONUCLEASE H"/>
    <property type="match status" value="1"/>
</dbReference>
<dbReference type="InterPro" id="IPR043502">
    <property type="entry name" value="DNA/RNA_pol_sf"/>
</dbReference>
<name>A0A2G8LB01_STIJA</name>
<dbReference type="PROSITE" id="PS50878">
    <property type="entry name" value="RT_POL"/>
    <property type="match status" value="1"/>
</dbReference>
<sequence>MAVYGNIGPFDNTVESFEDYADRCDAFIVANDIAEARQANFFLAMVGADTFKLLKTSESESVADFIVRLKNLATHCDFNAFLLEALRDRLVSGLHTRFVKTQTQLLSTADLTFEKAKTKCLADEMAGIATREHIDAGSSGPQSQNSSQNQTRTGGHRNHSVSTSYRPMEDGEPNVSSSNKDTNEQYVDSVNTDESDLHYGLYHTLSGVKTNKPYLITLVVGDTNVPITMEIDTRCGSFHHFEHVYKSSLAHYPIKDTNITLRGYSGEKVPVIGSIVVTAKYGGSSCRMDLLVVKGSRPSLFGRDHLSKIKLDWENIFVVSEPKPAKVGIQNLGNPVSPTLENLLSQNQKIFSSREMGIKGFSARLRVKAKSRPKYQKSRPVPYSLLSKVENEYEKLIKNDIVTQVNYSEWASPVVHVQKGNGEIRVCGDYKALNDCIEDEGYKLPNTNDLFAKLAQGGTHPKVFSVLDLSGAFNQLFLDDESARLLVMNTHKGLLSPKRLCYGVKTAPAIFQETMDKILSGLDNVFCYIDDILIATENENSHLKALEAVFARLNMHNVRLNGTKCQFMKSKIRYLGHELTSEGVSPLQDKIEAIQKAPRPTNVSELKSFLGMVNYYGKFVRNLSSQMQPLYALLQHNINWVWSDDCEQAFVNAKNALASNQVLTHFDPNKPLVLSVDASPCGLGAVLGHRYPDGSDRPIAYASRTLSQTEKNYAQIEKEALAIIFGIKKFHLYLYGTNFTLITDHQPLTKIFGPKHGIPALAAARMQRWAVLLSAYQYNIEYRSSAKNANADLLSRLPVGEASSGDPEEYFVFETVLMETPITATEISKHTDKDPVLAKVLEFTLSGWPNHCVDPAIQPYFTRRDELSLEDGCLIWGRRVIIPSKLHELILSELHECHPGMSRMKALARCYVWWPGLDKDIEDKVRLCTQCIQVQKAPNPEPLLLWPWATQPWQRVHIDYAEVKGQNFLLVVDSHSKWLEVLPMNTTTSTATINVVRTLFARYGLPIQLVSDNGPQFRSEEFQNFLKSNGVDHTLTPPYHPATNGLAERNVQTFKNAFAKSSGETLGHKVANVLFTLRNTPNTTTGKTPSELFLKRSPRTRLSLVKPSLQRKVEKRQDAAKQQRDRSSSVRQFDLYQPVRVRNVRGGKDRWIPGTIVKVKGPRTYIVRIPGNNRRFVHSDHLIPDDTGANAMAGKPNINSPMDADVVPVPVNVPQTTRELGQSSNLDQPGPSTTSPVVSGSPVHTGQTPVVVAESPAPSATVTRSGRVVRPPKRLEI</sequence>
<dbReference type="InterPro" id="IPR050951">
    <property type="entry name" value="Retrovirus_Pol_polyprotein"/>
</dbReference>
<keyword evidence="2" id="KW-0548">Nucleotidyltransferase</keyword>
<feature type="region of interest" description="Disordered" evidence="7">
    <location>
        <begin position="1106"/>
        <end position="1131"/>
    </location>
</feature>
<dbReference type="GO" id="GO:0015074">
    <property type="term" value="P:DNA integration"/>
    <property type="evidence" value="ECO:0007669"/>
    <property type="project" value="InterPro"/>
</dbReference>
<dbReference type="InterPro" id="IPR036397">
    <property type="entry name" value="RNaseH_sf"/>
</dbReference>
<dbReference type="InterPro" id="IPR043128">
    <property type="entry name" value="Rev_trsase/Diguanyl_cyclase"/>
</dbReference>
<dbReference type="FunFam" id="3.10.20.370:FF:000001">
    <property type="entry name" value="Retrovirus-related Pol polyprotein from transposon 17.6-like protein"/>
    <property type="match status" value="1"/>
</dbReference>
<feature type="compositionally biased region" description="Basic and acidic residues" evidence="7">
    <location>
        <begin position="1111"/>
        <end position="1128"/>
    </location>
</feature>
<dbReference type="Pfam" id="PF00078">
    <property type="entry name" value="RVT_1"/>
    <property type="match status" value="1"/>
</dbReference>
<keyword evidence="3" id="KW-0540">Nuclease</keyword>
<evidence type="ECO:0000256" key="2">
    <source>
        <dbReference type="ARBA" id="ARBA00022695"/>
    </source>
</evidence>
<dbReference type="InterPro" id="IPR041588">
    <property type="entry name" value="Integrase_H2C2"/>
</dbReference>
<keyword evidence="5" id="KW-0378">Hydrolase</keyword>
<reference evidence="10 11" key="1">
    <citation type="journal article" date="2017" name="PLoS Biol.">
        <title>The sea cucumber genome provides insights into morphological evolution and visceral regeneration.</title>
        <authorList>
            <person name="Zhang X."/>
            <person name="Sun L."/>
            <person name="Yuan J."/>
            <person name="Sun Y."/>
            <person name="Gao Y."/>
            <person name="Zhang L."/>
            <person name="Li S."/>
            <person name="Dai H."/>
            <person name="Hamel J.F."/>
            <person name="Liu C."/>
            <person name="Yu Y."/>
            <person name="Liu S."/>
            <person name="Lin W."/>
            <person name="Guo K."/>
            <person name="Jin S."/>
            <person name="Xu P."/>
            <person name="Storey K.B."/>
            <person name="Huan P."/>
            <person name="Zhang T."/>
            <person name="Zhou Y."/>
            <person name="Zhang J."/>
            <person name="Lin C."/>
            <person name="Li X."/>
            <person name="Xing L."/>
            <person name="Huo D."/>
            <person name="Sun M."/>
            <person name="Wang L."/>
            <person name="Mercier A."/>
            <person name="Li F."/>
            <person name="Yang H."/>
            <person name="Xiang J."/>
        </authorList>
    </citation>
    <scope>NUCLEOTIDE SEQUENCE [LARGE SCALE GENOMIC DNA]</scope>
    <source>
        <strain evidence="10">Shaxun</strain>
        <tissue evidence="10">Muscle</tissue>
    </source>
</reference>
<protein>
    <recommendedName>
        <fullName evidence="12">Endonuclease</fullName>
    </recommendedName>
</protein>
<organism evidence="10 11">
    <name type="scientific">Stichopus japonicus</name>
    <name type="common">Sea cucumber</name>
    <dbReference type="NCBI Taxonomy" id="307972"/>
    <lineage>
        <taxon>Eukaryota</taxon>
        <taxon>Metazoa</taxon>
        <taxon>Echinodermata</taxon>
        <taxon>Eleutherozoa</taxon>
        <taxon>Echinozoa</taxon>
        <taxon>Holothuroidea</taxon>
        <taxon>Aspidochirotacea</taxon>
        <taxon>Aspidochirotida</taxon>
        <taxon>Stichopodidae</taxon>
        <taxon>Apostichopus</taxon>
    </lineage>
</organism>
<keyword evidence="4" id="KW-0255">Endonuclease</keyword>
<dbReference type="FunFam" id="1.10.340.70:FF:000003">
    <property type="entry name" value="Protein CBG25708"/>
    <property type="match status" value="1"/>
</dbReference>
<dbReference type="Gene3D" id="1.10.340.70">
    <property type="match status" value="1"/>
</dbReference>
<evidence type="ECO:0000256" key="1">
    <source>
        <dbReference type="ARBA" id="ARBA00022679"/>
    </source>
</evidence>
<dbReference type="CDD" id="cd01647">
    <property type="entry name" value="RT_LTR"/>
    <property type="match status" value="1"/>
</dbReference>
<dbReference type="Pfam" id="PF17917">
    <property type="entry name" value="RT_RNaseH"/>
    <property type="match status" value="1"/>
</dbReference>
<evidence type="ECO:0000313" key="10">
    <source>
        <dbReference type="EMBL" id="PIK57404.1"/>
    </source>
</evidence>
<dbReference type="Proteomes" id="UP000230750">
    <property type="component" value="Unassembled WGS sequence"/>
</dbReference>
<dbReference type="FunFam" id="3.30.420.10:FF:000063">
    <property type="entry name" value="Retrovirus-related Pol polyprotein from transposon 297-like Protein"/>
    <property type="match status" value="1"/>
</dbReference>
<dbReference type="GO" id="GO:0003676">
    <property type="term" value="F:nucleic acid binding"/>
    <property type="evidence" value="ECO:0007669"/>
    <property type="project" value="InterPro"/>
</dbReference>
<dbReference type="Pfam" id="PF17921">
    <property type="entry name" value="Integrase_H2C2"/>
    <property type="match status" value="1"/>
</dbReference>
<evidence type="ECO:0000256" key="5">
    <source>
        <dbReference type="ARBA" id="ARBA00022801"/>
    </source>
</evidence>
<dbReference type="PANTHER" id="PTHR37984">
    <property type="entry name" value="PROTEIN CBG26694"/>
    <property type="match status" value="1"/>
</dbReference>
<gene>
    <name evidence="10" type="ORF">BSL78_05670</name>
</gene>
<feature type="region of interest" description="Disordered" evidence="7">
    <location>
        <begin position="1219"/>
        <end position="1277"/>
    </location>
</feature>
<dbReference type="Gene3D" id="3.30.70.270">
    <property type="match status" value="2"/>
</dbReference>
<dbReference type="OrthoDB" id="775972at2759"/>
<proteinExistence type="predicted"/>
<dbReference type="InterPro" id="IPR001584">
    <property type="entry name" value="Integrase_cat-core"/>
</dbReference>
<dbReference type="EMBL" id="MRZV01000143">
    <property type="protein sequence ID" value="PIK57404.1"/>
    <property type="molecule type" value="Genomic_DNA"/>
</dbReference>
<evidence type="ECO:0000259" key="8">
    <source>
        <dbReference type="PROSITE" id="PS50878"/>
    </source>
</evidence>
<dbReference type="SUPFAM" id="SSF56672">
    <property type="entry name" value="DNA/RNA polymerases"/>
    <property type="match status" value="1"/>
</dbReference>
<dbReference type="AlphaFoldDB" id="A0A2G8LB01"/>
<dbReference type="FunFam" id="3.30.70.270:FF:000026">
    <property type="entry name" value="Transposon Ty3-G Gag-Pol polyprotein"/>
    <property type="match status" value="1"/>
</dbReference>
<feature type="compositionally biased region" description="Low complexity" evidence="7">
    <location>
        <begin position="137"/>
        <end position="150"/>
    </location>
</feature>
<dbReference type="SUPFAM" id="SSF53098">
    <property type="entry name" value="Ribonuclease H-like"/>
    <property type="match status" value="1"/>
</dbReference>
<dbReference type="InterPro" id="IPR012337">
    <property type="entry name" value="RNaseH-like_sf"/>
</dbReference>
<dbReference type="InterPro" id="IPR000477">
    <property type="entry name" value="RT_dom"/>
</dbReference>
<dbReference type="CDD" id="cd09274">
    <property type="entry name" value="RNase_HI_RT_Ty3"/>
    <property type="match status" value="1"/>
</dbReference>
<dbReference type="Gene3D" id="3.30.420.10">
    <property type="entry name" value="Ribonuclease H-like superfamily/Ribonuclease H"/>
    <property type="match status" value="1"/>
</dbReference>
<evidence type="ECO:0000313" key="11">
    <source>
        <dbReference type="Proteomes" id="UP000230750"/>
    </source>
</evidence>
<feature type="domain" description="Reverse transcriptase" evidence="8">
    <location>
        <begin position="398"/>
        <end position="579"/>
    </location>
</feature>
<evidence type="ECO:0000256" key="3">
    <source>
        <dbReference type="ARBA" id="ARBA00022722"/>
    </source>
</evidence>
<feature type="compositionally biased region" description="Low complexity" evidence="7">
    <location>
        <begin position="1229"/>
        <end position="1246"/>
    </location>
</feature>
<dbReference type="InterPro" id="IPR041373">
    <property type="entry name" value="RT_RNaseH"/>
</dbReference>